<dbReference type="VEuPathDB" id="VectorBase:HLOH_061985"/>
<reference evidence="1 2" key="1">
    <citation type="journal article" date="2020" name="Cell">
        <title>Large-Scale Comparative Analyses of Tick Genomes Elucidate Their Genetic Diversity and Vector Capacities.</title>
        <authorList>
            <consortium name="Tick Genome and Microbiome Consortium (TIGMIC)"/>
            <person name="Jia N."/>
            <person name="Wang J."/>
            <person name="Shi W."/>
            <person name="Du L."/>
            <person name="Sun Y."/>
            <person name="Zhan W."/>
            <person name="Jiang J.F."/>
            <person name="Wang Q."/>
            <person name="Zhang B."/>
            <person name="Ji P."/>
            <person name="Bell-Sakyi L."/>
            <person name="Cui X.M."/>
            <person name="Yuan T.T."/>
            <person name="Jiang B.G."/>
            <person name="Yang W.F."/>
            <person name="Lam T.T."/>
            <person name="Chang Q.C."/>
            <person name="Ding S.J."/>
            <person name="Wang X.J."/>
            <person name="Zhu J.G."/>
            <person name="Ruan X.D."/>
            <person name="Zhao L."/>
            <person name="Wei J.T."/>
            <person name="Ye R.Z."/>
            <person name="Que T.C."/>
            <person name="Du C.H."/>
            <person name="Zhou Y.H."/>
            <person name="Cheng J.X."/>
            <person name="Dai P.F."/>
            <person name="Guo W.B."/>
            <person name="Han X.H."/>
            <person name="Huang E.J."/>
            <person name="Li L.F."/>
            <person name="Wei W."/>
            <person name="Gao Y.C."/>
            <person name="Liu J.Z."/>
            <person name="Shao H.Z."/>
            <person name="Wang X."/>
            <person name="Wang C.C."/>
            <person name="Yang T.C."/>
            <person name="Huo Q.B."/>
            <person name="Li W."/>
            <person name="Chen H.Y."/>
            <person name="Chen S.E."/>
            <person name="Zhou L.G."/>
            <person name="Ni X.B."/>
            <person name="Tian J.H."/>
            <person name="Sheng Y."/>
            <person name="Liu T."/>
            <person name="Pan Y.S."/>
            <person name="Xia L.Y."/>
            <person name="Li J."/>
            <person name="Zhao F."/>
            <person name="Cao W.C."/>
        </authorList>
    </citation>
    <scope>NUCLEOTIDE SEQUENCE [LARGE SCALE GENOMIC DNA]</scope>
    <source>
        <strain evidence="1">HaeL-2018</strain>
    </source>
</reference>
<name>A0A9J6FNT4_HAELO</name>
<organism evidence="1 2">
    <name type="scientific">Haemaphysalis longicornis</name>
    <name type="common">Bush tick</name>
    <dbReference type="NCBI Taxonomy" id="44386"/>
    <lineage>
        <taxon>Eukaryota</taxon>
        <taxon>Metazoa</taxon>
        <taxon>Ecdysozoa</taxon>
        <taxon>Arthropoda</taxon>
        <taxon>Chelicerata</taxon>
        <taxon>Arachnida</taxon>
        <taxon>Acari</taxon>
        <taxon>Parasitiformes</taxon>
        <taxon>Ixodida</taxon>
        <taxon>Ixodoidea</taxon>
        <taxon>Ixodidae</taxon>
        <taxon>Haemaphysalinae</taxon>
        <taxon>Haemaphysalis</taxon>
    </lineage>
</organism>
<gene>
    <name evidence="1" type="ORF">HPB48_006777</name>
</gene>
<comment type="caution">
    <text evidence="1">The sequence shown here is derived from an EMBL/GenBank/DDBJ whole genome shotgun (WGS) entry which is preliminary data.</text>
</comment>
<dbReference type="Proteomes" id="UP000821853">
    <property type="component" value="Chromosome 10"/>
</dbReference>
<accession>A0A9J6FNT4</accession>
<dbReference type="OrthoDB" id="6513340at2759"/>
<evidence type="ECO:0000313" key="1">
    <source>
        <dbReference type="EMBL" id="KAH9364096.1"/>
    </source>
</evidence>
<protein>
    <submittedName>
        <fullName evidence="1">Uncharacterized protein</fullName>
    </submittedName>
</protein>
<evidence type="ECO:0000313" key="2">
    <source>
        <dbReference type="Proteomes" id="UP000821853"/>
    </source>
</evidence>
<proteinExistence type="predicted"/>
<dbReference type="AlphaFoldDB" id="A0A9J6FNT4"/>
<keyword evidence="2" id="KW-1185">Reference proteome</keyword>
<sequence length="108" mass="12504">MTLRKWTTNSDKRRDFLQQEQRAASREMVALQISTVEVLGIIRDPAKDPFSFVMNNQMDFLEIPNKHKTTCPVNGFTRVFDPGGWWECPGRSVKTTLRRILRSSAPHL</sequence>
<dbReference type="EMBL" id="JABSTR010000002">
    <property type="protein sequence ID" value="KAH9364096.1"/>
    <property type="molecule type" value="Genomic_DNA"/>
</dbReference>